<dbReference type="GO" id="GO:0008017">
    <property type="term" value="F:microtubule binding"/>
    <property type="evidence" value="ECO:0007669"/>
    <property type="project" value="InterPro"/>
</dbReference>
<evidence type="ECO:0000256" key="4">
    <source>
        <dbReference type="ARBA" id="ARBA00022490"/>
    </source>
</evidence>
<dbReference type="PANTHER" id="PTHR19321:SF7">
    <property type="entry name" value="65-KDA MICROTUBULE-ASSOCIATED PROTEIN 3"/>
    <property type="match status" value="1"/>
</dbReference>
<comment type="similarity">
    <text evidence="3">Belongs to the MAP65/ASE1 family.</text>
</comment>
<evidence type="ECO:0000256" key="1">
    <source>
        <dbReference type="ARBA" id="ARBA00004123"/>
    </source>
</evidence>
<evidence type="ECO:0000256" key="6">
    <source>
        <dbReference type="ARBA" id="ARBA00022701"/>
    </source>
</evidence>
<accession>A0A8S0QCW5</accession>
<dbReference type="FunFam" id="1.20.58.1520:FF:000002">
    <property type="entry name" value="65-kDa microtubule-associated protein 6"/>
    <property type="match status" value="1"/>
</dbReference>
<keyword evidence="4" id="KW-0963">Cytoplasm</keyword>
<keyword evidence="8" id="KW-0539">Nucleus</keyword>
<evidence type="ECO:0000313" key="12">
    <source>
        <dbReference type="Proteomes" id="UP000594638"/>
    </source>
</evidence>
<dbReference type="GO" id="GO:0005737">
    <property type="term" value="C:cytoplasm"/>
    <property type="evidence" value="ECO:0007669"/>
    <property type="project" value="TreeGrafter"/>
</dbReference>
<comment type="caution">
    <text evidence="11">The sequence shown here is derived from an EMBL/GenBank/DDBJ whole genome shotgun (WGS) entry which is preliminary data.</text>
</comment>
<dbReference type="AlphaFoldDB" id="A0A8S0QCW5"/>
<dbReference type="EMBL" id="CACTIH010001808">
    <property type="protein sequence ID" value="CAA2963200.1"/>
    <property type="molecule type" value="Genomic_DNA"/>
</dbReference>
<sequence length="714" mass="81323">MQFLGCSSYISFIEISNFYRRFFSFHPRYNLLSMSDHLGNQPWSKETTCGFLQSELQKIWDEIGESDNERDKMLFELEQECLDAYRRKVDQASCYQAQLRQAVADAQAEVADICASLREQPVHIKQISGSLKEKLQAIIPRLEEMKNKKNERKSQIAEVQQQINSISKELYRSTEENLYTMFIEESDLSLRRLEELKHQLLSLQKEKRERVKQVLDQLNTLNSLCMVLGMDFKLTVHEIHPTLDDAYSTKSISADTIEILSLTISRLKDVKIQRMQRLEDLATTMVELWSLMDIPVEEQQTFQNVTQKIAASENEITQPNTLSMDFINNAEAEVLRLQQMKSIKMKEVLLKKRLVLEEICKAAHMVLEEQCAVDFSTEAIESGKISPTDLLDQMELHIAKVKEEAFSRKEIIEKVQKWLAACEEECWLEDYNRDGNRYNSGRGAHLMLKRAEKARALVNKIPAMLETLKSKAKAWEEERGIEFSYDGVGLLFMVEQYCALNQEKEQERQRQRDQKKLQGQLMAEKEVLFGSKPSPSTSGNKNFRPSTGNVTSKRFSLGGAVLQNSYPVKTSLPSGSLLKSNSGKHPSLHSHQQSRHYACSSGKKNMSNVPVKQHSSTESLLIRKPLSPISSSLSSNIESMNIQGQNRELGKIQSVCKSPVATPMTKFSVFDENKTPRVMPIPMPATPPTVSTSTQADMMAATLCVQGTQDVKYS</sequence>
<evidence type="ECO:0000256" key="5">
    <source>
        <dbReference type="ARBA" id="ARBA00022553"/>
    </source>
</evidence>
<dbReference type="GO" id="GO:0000226">
    <property type="term" value="P:microtubule cytoskeleton organization"/>
    <property type="evidence" value="ECO:0007669"/>
    <property type="project" value="InterPro"/>
</dbReference>
<evidence type="ECO:0000256" key="7">
    <source>
        <dbReference type="ARBA" id="ARBA00023212"/>
    </source>
</evidence>
<dbReference type="Gene3D" id="1.20.58.1520">
    <property type="match status" value="1"/>
</dbReference>
<feature type="compositionally biased region" description="Polar residues" evidence="10">
    <location>
        <begin position="533"/>
        <end position="550"/>
    </location>
</feature>
<feature type="coiled-coil region" evidence="9">
    <location>
        <begin position="132"/>
        <end position="213"/>
    </location>
</feature>
<keyword evidence="6" id="KW-0493">Microtubule</keyword>
<dbReference type="Proteomes" id="UP000594638">
    <property type="component" value="Unassembled WGS sequence"/>
</dbReference>
<reference evidence="11 12" key="1">
    <citation type="submission" date="2019-12" db="EMBL/GenBank/DDBJ databases">
        <authorList>
            <person name="Alioto T."/>
            <person name="Alioto T."/>
            <person name="Gomez Garrido J."/>
        </authorList>
    </citation>
    <scope>NUCLEOTIDE SEQUENCE [LARGE SCALE GENOMIC DNA]</scope>
</reference>
<feature type="region of interest" description="Disordered" evidence="10">
    <location>
        <begin position="573"/>
        <end position="595"/>
    </location>
</feature>
<dbReference type="PANTHER" id="PTHR19321">
    <property type="entry name" value="PROTEIN REGULATOR OF CYTOKINESIS 1 PRC1-RELATED"/>
    <property type="match status" value="1"/>
</dbReference>
<evidence type="ECO:0000256" key="3">
    <source>
        <dbReference type="ARBA" id="ARBA00006187"/>
    </source>
</evidence>
<keyword evidence="9" id="KW-0175">Coiled coil</keyword>
<keyword evidence="12" id="KW-1185">Reference proteome</keyword>
<dbReference type="GO" id="GO:0005634">
    <property type="term" value="C:nucleus"/>
    <property type="evidence" value="ECO:0007669"/>
    <property type="project" value="UniProtKB-SubCell"/>
</dbReference>
<name>A0A8S0QCW5_OLEEU</name>
<evidence type="ECO:0000256" key="2">
    <source>
        <dbReference type="ARBA" id="ARBA00004245"/>
    </source>
</evidence>
<feature type="compositionally biased region" description="Polar residues" evidence="10">
    <location>
        <begin position="573"/>
        <end position="584"/>
    </location>
</feature>
<evidence type="ECO:0000256" key="8">
    <source>
        <dbReference type="ARBA" id="ARBA00023242"/>
    </source>
</evidence>
<feature type="region of interest" description="Disordered" evidence="10">
    <location>
        <begin position="528"/>
        <end position="550"/>
    </location>
</feature>
<dbReference type="OrthoDB" id="642895at2759"/>
<keyword evidence="5" id="KW-0597">Phosphoprotein</keyword>
<dbReference type="GO" id="GO:0005874">
    <property type="term" value="C:microtubule"/>
    <property type="evidence" value="ECO:0007669"/>
    <property type="project" value="UniProtKB-KW"/>
</dbReference>
<dbReference type="Gramene" id="OE9A012311T1">
    <property type="protein sequence ID" value="OE9A012311C1"/>
    <property type="gene ID" value="OE9A012311"/>
</dbReference>
<proteinExistence type="inferred from homology"/>
<comment type="subcellular location">
    <subcellularLocation>
        <location evidence="2">Cytoplasm</location>
        <location evidence="2">Cytoskeleton</location>
    </subcellularLocation>
    <subcellularLocation>
        <location evidence="1">Nucleus</location>
    </subcellularLocation>
</comment>
<gene>
    <name evidence="11" type="ORF">OLEA9_A012311</name>
</gene>
<dbReference type="InterPro" id="IPR007145">
    <property type="entry name" value="MAP65_Ase1_PRC1"/>
</dbReference>
<dbReference type="Pfam" id="PF03999">
    <property type="entry name" value="MAP65_ASE1"/>
    <property type="match status" value="1"/>
</dbReference>
<evidence type="ECO:0000313" key="11">
    <source>
        <dbReference type="EMBL" id="CAA2963200.1"/>
    </source>
</evidence>
<dbReference type="GO" id="GO:0005819">
    <property type="term" value="C:spindle"/>
    <property type="evidence" value="ECO:0007669"/>
    <property type="project" value="TreeGrafter"/>
</dbReference>
<protein>
    <submittedName>
        <fullName evidence="11">65-kDa microtubule-associated 3</fullName>
    </submittedName>
</protein>
<keyword evidence="7" id="KW-0206">Cytoskeleton</keyword>
<evidence type="ECO:0000256" key="10">
    <source>
        <dbReference type="SAM" id="MobiDB-lite"/>
    </source>
</evidence>
<evidence type="ECO:0000256" key="9">
    <source>
        <dbReference type="SAM" id="Coils"/>
    </source>
</evidence>
<organism evidence="11 12">
    <name type="scientific">Olea europaea subsp. europaea</name>
    <dbReference type="NCBI Taxonomy" id="158383"/>
    <lineage>
        <taxon>Eukaryota</taxon>
        <taxon>Viridiplantae</taxon>
        <taxon>Streptophyta</taxon>
        <taxon>Embryophyta</taxon>
        <taxon>Tracheophyta</taxon>
        <taxon>Spermatophyta</taxon>
        <taxon>Magnoliopsida</taxon>
        <taxon>eudicotyledons</taxon>
        <taxon>Gunneridae</taxon>
        <taxon>Pentapetalae</taxon>
        <taxon>asterids</taxon>
        <taxon>lamiids</taxon>
        <taxon>Lamiales</taxon>
        <taxon>Oleaceae</taxon>
        <taxon>Oleeae</taxon>
        <taxon>Olea</taxon>
    </lineage>
</organism>